<organism evidence="2">
    <name type="scientific">Bacterium symbiont subsp. Theonella swinhoei (strain pTSMAC1)</name>
    <dbReference type="NCBI Taxonomy" id="1221190"/>
    <lineage>
        <taxon>Bacteria</taxon>
    </lineage>
</organism>
<dbReference type="Pfam" id="PF13621">
    <property type="entry name" value="Cupin_8"/>
    <property type="match status" value="1"/>
</dbReference>
<dbReference type="PANTHER" id="PTHR12461">
    <property type="entry name" value="HYPOXIA-INDUCIBLE FACTOR 1 ALPHA INHIBITOR-RELATED"/>
    <property type="match status" value="1"/>
</dbReference>
<dbReference type="PROSITE" id="PS51184">
    <property type="entry name" value="JMJC"/>
    <property type="match status" value="1"/>
</dbReference>
<proteinExistence type="predicted"/>
<dbReference type="SMART" id="SM00558">
    <property type="entry name" value="JmjC"/>
    <property type="match status" value="1"/>
</dbReference>
<dbReference type="AlphaFoldDB" id="J9ZW32"/>
<dbReference type="InterPro" id="IPR003347">
    <property type="entry name" value="JmjC_dom"/>
</dbReference>
<dbReference type="SUPFAM" id="SSF51197">
    <property type="entry name" value="Clavaminate synthase-like"/>
    <property type="match status" value="1"/>
</dbReference>
<evidence type="ECO:0000313" key="2">
    <source>
        <dbReference type="EMBL" id="AFS60645.1"/>
    </source>
</evidence>
<evidence type="ECO:0000259" key="1">
    <source>
        <dbReference type="PROSITE" id="PS51184"/>
    </source>
</evidence>
<dbReference type="EMBL" id="JX456532">
    <property type="protein sequence ID" value="AFS60645.1"/>
    <property type="molecule type" value="Genomic_DNA"/>
</dbReference>
<reference evidence="2" key="1">
    <citation type="journal article" date="2012" name="Science">
        <title>Metagenome mining reveals polytheonamides as posttranslationally modified ribosomal peptides.</title>
        <authorList>
            <person name="Freeman M.F."/>
            <person name="Gurgui C."/>
            <person name="Helf M.J."/>
            <person name="Morinaka B.I."/>
            <person name="Uria A.R."/>
            <person name="Oldham N.J."/>
            <person name="Sahl H.G."/>
            <person name="Matsunaga S."/>
            <person name="Piel J."/>
        </authorList>
    </citation>
    <scope>NUCLEOTIDE SEQUENCE</scope>
</reference>
<dbReference type="Gene3D" id="2.60.120.650">
    <property type="entry name" value="Cupin"/>
    <property type="match status" value="1"/>
</dbReference>
<feature type="domain" description="JmjC" evidence="1">
    <location>
        <begin position="104"/>
        <end position="257"/>
    </location>
</feature>
<dbReference type="PANTHER" id="PTHR12461:SF105">
    <property type="entry name" value="HYPOXIA-INDUCIBLE FACTOR 1-ALPHA INHIBITOR"/>
    <property type="match status" value="1"/>
</dbReference>
<sequence>MTQNPGYSLPVERVNELSREQFRKDYLAHSRPVVVTGGVREWPALKRWELETLTERLQDRTVEIASTAKGIFSYDLESPRAKYEYMAFSDAAALVAQGQRDAQYYIMQLSIEHYFSELRDDILRLDLLSGEACSPHFWLGGADLVTPLHWDNLHNLYGQVRGRKRFTLFAPAEHDNLYPYPATALYGHMSYANPEASEQWPKLRDAERFECILAPGDLLFLPAFWWHHVRSLELAISVNFWWVPGLSGCFVPAFLRTLRMAYRRERLTGLGAPVSTFPGGPIGAARSALRNGQTSFAMLFAASALEKTIRARCYAVGIDDWEDATPRPIEVLDAELAACGAYPPDLDRARLGSWTHAINRVVDGDSETALSVAEATTIVDEIRMFVTDMH</sequence>
<protein>
    <submittedName>
        <fullName evidence="2">Hydroxylase</fullName>
    </submittedName>
</protein>
<dbReference type="InterPro" id="IPR041667">
    <property type="entry name" value="Cupin_8"/>
</dbReference>
<name>J9ZW32_BACS1</name>
<accession>J9ZW32</accession>
<gene>
    <name evidence="2" type="primary">poyI</name>
</gene>